<dbReference type="SUPFAM" id="SSF56112">
    <property type="entry name" value="Protein kinase-like (PK-like)"/>
    <property type="match status" value="1"/>
</dbReference>
<gene>
    <name evidence="2" type="ORF">SNAT2548_LOCUS33134</name>
</gene>
<comment type="caution">
    <text evidence="2">The sequence shown here is derived from an EMBL/GenBank/DDBJ whole genome shotgun (WGS) entry which is preliminary data.</text>
</comment>
<dbReference type="Pfam" id="PF03109">
    <property type="entry name" value="ABC1"/>
    <property type="match status" value="1"/>
</dbReference>
<sequence length="149" mass="16474">MSIRALAPSIRDKVRQASLLTLGAMPAWRPTMVLKHGFFQMDAHPGNIMSLEDGRLALLDFGQCCEPTTEQLRRFQQFAVAAPTSKESAQDSQRLKSWLANMGIEVDQSKASATAEMLFLGEKSSMFPDTQHRPGDYATAPHRVVSVPL</sequence>
<reference evidence="2" key="1">
    <citation type="submission" date="2021-02" db="EMBL/GenBank/DDBJ databases">
        <authorList>
            <person name="Dougan E. K."/>
            <person name="Rhodes N."/>
            <person name="Thang M."/>
            <person name="Chan C."/>
        </authorList>
    </citation>
    <scope>NUCLEOTIDE SEQUENCE</scope>
</reference>
<organism evidence="2 3">
    <name type="scientific">Symbiodinium natans</name>
    <dbReference type="NCBI Taxonomy" id="878477"/>
    <lineage>
        <taxon>Eukaryota</taxon>
        <taxon>Sar</taxon>
        <taxon>Alveolata</taxon>
        <taxon>Dinophyceae</taxon>
        <taxon>Suessiales</taxon>
        <taxon>Symbiodiniaceae</taxon>
        <taxon>Symbiodinium</taxon>
    </lineage>
</organism>
<proteinExistence type="predicted"/>
<dbReference type="PANTHER" id="PTHR43173:SF12">
    <property type="entry name" value="PROTEIN KINASE SUPERFAMILY PROTEIN"/>
    <property type="match status" value="1"/>
</dbReference>
<evidence type="ECO:0000313" key="3">
    <source>
        <dbReference type="Proteomes" id="UP000604046"/>
    </source>
</evidence>
<evidence type="ECO:0000313" key="2">
    <source>
        <dbReference type="EMBL" id="CAE7580734.1"/>
    </source>
</evidence>
<dbReference type="InterPro" id="IPR011009">
    <property type="entry name" value="Kinase-like_dom_sf"/>
</dbReference>
<dbReference type="AlphaFoldDB" id="A0A812UR92"/>
<dbReference type="OrthoDB" id="408712at2759"/>
<dbReference type="EMBL" id="CAJNDS010002742">
    <property type="protein sequence ID" value="CAE7580734.1"/>
    <property type="molecule type" value="Genomic_DNA"/>
</dbReference>
<dbReference type="InterPro" id="IPR051130">
    <property type="entry name" value="Mito_struct-func_regulator"/>
</dbReference>
<accession>A0A812UR92</accession>
<evidence type="ECO:0000259" key="1">
    <source>
        <dbReference type="Pfam" id="PF03109"/>
    </source>
</evidence>
<dbReference type="PANTHER" id="PTHR43173">
    <property type="entry name" value="ABC1 FAMILY PROTEIN"/>
    <property type="match status" value="1"/>
</dbReference>
<dbReference type="InterPro" id="IPR004147">
    <property type="entry name" value="ABC1_dom"/>
</dbReference>
<protein>
    <recommendedName>
        <fullName evidence="1">ABC1 atypical kinase-like domain-containing protein</fullName>
    </recommendedName>
</protein>
<dbReference type="Proteomes" id="UP000604046">
    <property type="component" value="Unassembled WGS sequence"/>
</dbReference>
<name>A0A812UR92_9DINO</name>
<keyword evidence="3" id="KW-1185">Reference proteome</keyword>
<feature type="domain" description="ABC1 atypical kinase-like" evidence="1">
    <location>
        <begin position="31"/>
        <end position="82"/>
    </location>
</feature>